<dbReference type="SUPFAM" id="SSF56112">
    <property type="entry name" value="Protein kinase-like (PK-like)"/>
    <property type="match status" value="1"/>
</dbReference>
<dbReference type="PANTHER" id="PTHR21310:SF37">
    <property type="entry name" value="AMINOGLYCOSIDE PHOSPHOTRANSFERASE DOMAIN-CONTAINING PROTEIN"/>
    <property type="match status" value="1"/>
</dbReference>
<dbReference type="InterPro" id="IPR002575">
    <property type="entry name" value="Aminoglycoside_PTrfase"/>
</dbReference>
<protein>
    <recommendedName>
        <fullName evidence="1">Aminoglycoside phosphotransferase domain-containing protein</fullName>
    </recommendedName>
</protein>
<gene>
    <name evidence="2" type="ORF">ZT3D7_G6299</name>
</gene>
<dbReference type="AlphaFoldDB" id="A0A1X7RUP3"/>
<dbReference type="PANTHER" id="PTHR21310">
    <property type="entry name" value="AMINOGLYCOSIDE PHOSPHOTRANSFERASE-RELATED-RELATED"/>
    <property type="match status" value="1"/>
</dbReference>
<sequence length="456" mass="52842">MDRNECRGIEHKALHLPWVRKYMEIRETKLCDWVSTFHPERLNCHTVEPSATTDSRGAFNIVCKIKFDTTGETWAVRFPQHSIDLSVSDEKVEAEVAAINILREQTDIPVPEIKAWGLARDNPLGLGPFIMSAWVDGIRLSDVLIKKRGPGVSRLIDEDVSVTTLEHLWRQIARFILQMSRINFDVIGSCSKPSRRPWTLKLYDIMESGVLPSWPSCKTFTSTVEYFNLIADHDLRQLHDQPNSVDDEDDARQKYINWTVMRQLVPRFVTADHGPFKMICDDFGPMNMLVNNDTDLEIVAVIDWEWTWAGPPELFWSPPLWLIGLQSVSWANHDEDACLERYLQSLDVFIRVLAEEETKIAHGCEPGTRPSELLGQCQRDGSMWFYHILQQGYNGPTSVLFRELRASISDWDELVAAVSTEETEAFVRKKMEHLRRYEEELAETKRRYPHPWMRVQ</sequence>
<dbReference type="Pfam" id="PF01636">
    <property type="entry name" value="APH"/>
    <property type="match status" value="1"/>
</dbReference>
<feature type="domain" description="Aminoglycoside phosphotransferase" evidence="1">
    <location>
        <begin position="68"/>
        <end position="312"/>
    </location>
</feature>
<evidence type="ECO:0000313" key="2">
    <source>
        <dbReference type="EMBL" id="SMQ51146.1"/>
    </source>
</evidence>
<keyword evidence="3" id="KW-1185">Reference proteome</keyword>
<reference evidence="2 3" key="1">
    <citation type="submission" date="2016-06" db="EMBL/GenBank/DDBJ databases">
        <authorList>
            <person name="Kjaerup R.B."/>
            <person name="Dalgaard T.S."/>
            <person name="Juul-Madsen H.R."/>
        </authorList>
    </citation>
    <scope>NUCLEOTIDE SEQUENCE [LARGE SCALE GENOMIC DNA]</scope>
</reference>
<accession>A0A1X7RUP3</accession>
<dbReference type="Proteomes" id="UP000215127">
    <property type="component" value="Chromosome 5"/>
</dbReference>
<dbReference type="InterPro" id="IPR051678">
    <property type="entry name" value="AGP_Transferase"/>
</dbReference>
<evidence type="ECO:0000313" key="3">
    <source>
        <dbReference type="Proteomes" id="UP000215127"/>
    </source>
</evidence>
<name>A0A1X7RUP3_ZYMT9</name>
<organism evidence="2 3">
    <name type="scientific">Zymoseptoria tritici (strain ST99CH_3D7)</name>
    <dbReference type="NCBI Taxonomy" id="1276538"/>
    <lineage>
        <taxon>Eukaryota</taxon>
        <taxon>Fungi</taxon>
        <taxon>Dikarya</taxon>
        <taxon>Ascomycota</taxon>
        <taxon>Pezizomycotina</taxon>
        <taxon>Dothideomycetes</taxon>
        <taxon>Dothideomycetidae</taxon>
        <taxon>Mycosphaerellales</taxon>
        <taxon>Mycosphaerellaceae</taxon>
        <taxon>Zymoseptoria</taxon>
    </lineage>
</organism>
<dbReference type="InterPro" id="IPR011009">
    <property type="entry name" value="Kinase-like_dom_sf"/>
</dbReference>
<proteinExistence type="predicted"/>
<evidence type="ECO:0000259" key="1">
    <source>
        <dbReference type="Pfam" id="PF01636"/>
    </source>
</evidence>
<dbReference type="EMBL" id="LT853696">
    <property type="protein sequence ID" value="SMQ51146.1"/>
    <property type="molecule type" value="Genomic_DNA"/>
</dbReference>
<dbReference type="Gene3D" id="3.90.1200.10">
    <property type="match status" value="1"/>
</dbReference>